<dbReference type="InterPro" id="IPR024053">
    <property type="entry name" value="VHL_beta_dom"/>
</dbReference>
<feature type="non-terminal residue" evidence="3">
    <location>
        <position position="1"/>
    </location>
</feature>
<evidence type="ECO:0000313" key="3">
    <source>
        <dbReference type="EMBL" id="GLI59335.1"/>
    </source>
</evidence>
<comment type="similarity">
    <text evidence="1">Belongs to the VHL family.</text>
</comment>
<dbReference type="InterPro" id="IPR036208">
    <property type="entry name" value="VHL_sf"/>
</dbReference>
<evidence type="ECO:0000259" key="2">
    <source>
        <dbReference type="Pfam" id="PF01847"/>
    </source>
</evidence>
<comment type="caution">
    <text evidence="3">The sequence shown here is derived from an EMBL/GenBank/DDBJ whole genome shotgun (WGS) entry which is preliminary data.</text>
</comment>
<dbReference type="Gene3D" id="2.60.40.780">
    <property type="entry name" value="von Hippel-Lindau disease tumour suppressor, beta domain"/>
    <property type="match status" value="1"/>
</dbReference>
<reference evidence="3 4" key="1">
    <citation type="journal article" date="2023" name="IScience">
        <title>Expanded male sex-determining region conserved during the evolution of homothallism in the green alga Volvox.</title>
        <authorList>
            <person name="Yamamoto K."/>
            <person name="Matsuzaki R."/>
            <person name="Mahakham W."/>
            <person name="Heman W."/>
            <person name="Sekimoto H."/>
            <person name="Kawachi M."/>
            <person name="Minakuchi Y."/>
            <person name="Toyoda A."/>
            <person name="Nozaki H."/>
        </authorList>
    </citation>
    <scope>NUCLEOTIDE SEQUENCE [LARGE SCALE GENOMIC DNA]</scope>
    <source>
        <strain evidence="3 4">NIES-4468</strain>
    </source>
</reference>
<keyword evidence="4" id="KW-1185">Reference proteome</keyword>
<dbReference type="InterPro" id="IPR022772">
    <property type="entry name" value="VHL_tumour_suppress_b/a_dom"/>
</dbReference>
<organism evidence="3 4">
    <name type="scientific">Volvox africanus</name>
    <dbReference type="NCBI Taxonomy" id="51714"/>
    <lineage>
        <taxon>Eukaryota</taxon>
        <taxon>Viridiplantae</taxon>
        <taxon>Chlorophyta</taxon>
        <taxon>core chlorophytes</taxon>
        <taxon>Chlorophyceae</taxon>
        <taxon>CS clade</taxon>
        <taxon>Chlamydomonadales</taxon>
        <taxon>Volvocaceae</taxon>
        <taxon>Volvox</taxon>
    </lineage>
</organism>
<protein>
    <recommendedName>
        <fullName evidence="2">von Hippel-Lindau disease tumour suppressor beta domain-containing protein</fullName>
    </recommendedName>
</protein>
<accession>A0ABQ5RP65</accession>
<dbReference type="Pfam" id="PF01847">
    <property type="entry name" value="VHL"/>
    <property type="match status" value="1"/>
</dbReference>
<dbReference type="SUPFAM" id="SSF49468">
    <property type="entry name" value="VHL"/>
    <property type="match status" value="1"/>
</dbReference>
<sequence>EPGVWLVKEEPQQHAVVEAAGGSNKMSETVLVFLRSLDSKKRTRVLFVNETGRSITAFWLNYAGQEVPYGTLLSGQAKVYETYVSHPWIFRCSTSGSRMLAGDRMAHYAEEMAVAPSGGLGAALGRRGTRQPQPQRVAIMAPPPLKHSRETHAAFPADYK</sequence>
<gene>
    <name evidence="3" type="ORF">VaNZ11_001194</name>
</gene>
<dbReference type="EMBL" id="BSDZ01000004">
    <property type="protein sequence ID" value="GLI59335.1"/>
    <property type="molecule type" value="Genomic_DNA"/>
</dbReference>
<dbReference type="Proteomes" id="UP001165090">
    <property type="component" value="Unassembled WGS sequence"/>
</dbReference>
<feature type="domain" description="von Hippel-Lindau disease tumour suppressor beta" evidence="2">
    <location>
        <begin position="34"/>
        <end position="101"/>
    </location>
</feature>
<feature type="non-terminal residue" evidence="3">
    <location>
        <position position="160"/>
    </location>
</feature>
<dbReference type="CDD" id="cd05468">
    <property type="entry name" value="pVHL"/>
    <property type="match status" value="1"/>
</dbReference>
<proteinExistence type="inferred from homology"/>
<evidence type="ECO:0000256" key="1">
    <source>
        <dbReference type="ARBA" id="ARBA00010057"/>
    </source>
</evidence>
<evidence type="ECO:0000313" key="4">
    <source>
        <dbReference type="Proteomes" id="UP001165090"/>
    </source>
</evidence>
<dbReference type="InterPro" id="IPR037140">
    <property type="entry name" value="VHL_beta_dom_sf"/>
</dbReference>
<name>A0ABQ5RP65_9CHLO</name>